<dbReference type="RefSeq" id="WP_354598804.1">
    <property type="nucleotide sequence ID" value="NZ_CP136798.1"/>
</dbReference>
<sequence>MSRARRVLVVGIDGVRLDILHRVSSPPRLDAVAVADGGPSSASPRRVVDTVLRTPGGETFRTTVADGESDRSKPFPDLTALLREWGPEDRV</sequence>
<reference evidence="1" key="1">
    <citation type="submission" date="2023-10" db="EMBL/GenBank/DDBJ databases">
        <title>Complete genome sequence of Streptomyces sp. JL1001.</title>
        <authorList>
            <person name="Jiang L."/>
        </authorList>
    </citation>
    <scope>NUCLEOTIDE SEQUENCE</scope>
    <source>
        <strain evidence="1">JL1001</strain>
    </source>
</reference>
<organism evidence="1">
    <name type="scientific">Streptomyces sp. JL1001</name>
    <dbReference type="NCBI Taxonomy" id="3078227"/>
    <lineage>
        <taxon>Bacteria</taxon>
        <taxon>Bacillati</taxon>
        <taxon>Actinomycetota</taxon>
        <taxon>Actinomycetes</taxon>
        <taxon>Kitasatosporales</taxon>
        <taxon>Streptomycetaceae</taxon>
        <taxon>Streptomyces</taxon>
    </lineage>
</organism>
<accession>A0AAU8KR97</accession>
<gene>
    <name evidence="1" type="ORF">R1Y80_34835</name>
</gene>
<dbReference type="AlphaFoldDB" id="A0AAU8KR97"/>
<proteinExistence type="predicted"/>
<dbReference type="EMBL" id="CP136798">
    <property type="protein sequence ID" value="XCN18512.1"/>
    <property type="molecule type" value="Genomic_DNA"/>
</dbReference>
<evidence type="ECO:0000313" key="1">
    <source>
        <dbReference type="EMBL" id="XCN18512.1"/>
    </source>
</evidence>
<protein>
    <recommendedName>
        <fullName evidence="2">Phosphodiesterase</fullName>
    </recommendedName>
</protein>
<name>A0AAU8KR97_9ACTN</name>
<evidence type="ECO:0008006" key="2">
    <source>
        <dbReference type="Google" id="ProtNLM"/>
    </source>
</evidence>